<evidence type="ECO:0000313" key="2">
    <source>
        <dbReference type="Proteomes" id="UP001258315"/>
    </source>
</evidence>
<dbReference type="RefSeq" id="WP_311951592.1">
    <property type="nucleotide sequence ID" value="NZ_JAVLVU010000001.1"/>
</dbReference>
<accession>A0ABU3GXU9</accession>
<dbReference type="Proteomes" id="UP001258315">
    <property type="component" value="Unassembled WGS sequence"/>
</dbReference>
<organism evidence="1 2">
    <name type="scientific">Mucilaginibacter terrae</name>
    <dbReference type="NCBI Taxonomy" id="1955052"/>
    <lineage>
        <taxon>Bacteria</taxon>
        <taxon>Pseudomonadati</taxon>
        <taxon>Bacteroidota</taxon>
        <taxon>Sphingobacteriia</taxon>
        <taxon>Sphingobacteriales</taxon>
        <taxon>Sphingobacteriaceae</taxon>
        <taxon>Mucilaginibacter</taxon>
    </lineage>
</organism>
<protein>
    <submittedName>
        <fullName evidence="1">Uncharacterized protein</fullName>
    </submittedName>
</protein>
<evidence type="ECO:0000313" key="1">
    <source>
        <dbReference type="EMBL" id="MDT3404256.1"/>
    </source>
</evidence>
<keyword evidence="2" id="KW-1185">Reference proteome</keyword>
<proteinExistence type="predicted"/>
<dbReference type="EMBL" id="JAVLVU010000001">
    <property type="protein sequence ID" value="MDT3404256.1"/>
    <property type="molecule type" value="Genomic_DNA"/>
</dbReference>
<name>A0ABU3GXU9_9SPHI</name>
<reference evidence="2" key="1">
    <citation type="submission" date="2023-07" db="EMBL/GenBank/DDBJ databases">
        <title>Functional and genomic diversity of the sorghum phyllosphere microbiome.</title>
        <authorList>
            <person name="Shade A."/>
        </authorList>
    </citation>
    <scope>NUCLEOTIDE SEQUENCE [LARGE SCALE GENOMIC DNA]</scope>
    <source>
        <strain evidence="2">SORGH_AS_0422</strain>
    </source>
</reference>
<comment type="caution">
    <text evidence="1">The sequence shown here is derived from an EMBL/GenBank/DDBJ whole genome shotgun (WGS) entry which is preliminary data.</text>
</comment>
<gene>
    <name evidence="1" type="ORF">QE417_003328</name>
</gene>
<sequence length="110" mass="13109">MKKLIQTRILAMLCLFFRRKFCADNYAGRRIKVLQREKRQAMQGMSRFFKRYPPETVRYFTMLIFQCWAVNDCKWKADITDNDFAEFLDQLNDFIASAYRSQALSITPGT</sequence>